<dbReference type="EMBL" id="LVEN01000008">
    <property type="protein sequence ID" value="OCB76766.1"/>
    <property type="molecule type" value="Genomic_DNA"/>
</dbReference>
<evidence type="ECO:0000313" key="2">
    <source>
        <dbReference type="EMBL" id="OCB76766.1"/>
    </source>
</evidence>
<reference evidence="3" key="1">
    <citation type="submission" date="2016-03" db="EMBL/GenBank/DDBJ databases">
        <title>Draft genome sequence of Paenibacillus glacialis DSM 22343.</title>
        <authorList>
            <person name="Shin S.-K."/>
            <person name="Yi H."/>
        </authorList>
    </citation>
    <scope>NUCLEOTIDE SEQUENCE [LARGE SCALE GENOMIC DNA]</scope>
    <source>
        <strain evidence="3">CCUG 60099</strain>
    </source>
</reference>
<dbReference type="Proteomes" id="UP000093343">
    <property type="component" value="Unassembled WGS sequence"/>
</dbReference>
<accession>A0ABX2XMJ1</accession>
<keyword evidence="3" id="KW-1185">Reference proteome</keyword>
<evidence type="ECO:0000313" key="3">
    <source>
        <dbReference type="Proteomes" id="UP000093343"/>
    </source>
</evidence>
<comment type="caution">
    <text evidence="2">The sequence shown here is derived from an EMBL/GenBank/DDBJ whole genome shotgun (WGS) entry which is preliminary data.</text>
</comment>
<feature type="signal peptide" evidence="1">
    <location>
        <begin position="1"/>
        <end position="23"/>
    </location>
</feature>
<sequence>MNNNTLTYIASIAVLFSICGGHAQLVNQGALKVNEATLVSVFFDYKNTADGNFVNDGEVHIFENWANDGIVSYSNTADGKTFFTGTTEQIIEGLKQSDFQNIIFDNRTSAMPFHLASTISVGKLADLKNGIVNAADYDGLVIFNEGAFHSNVGSKSFIDGKTENNIDEPFEFPVGDAFHYRPAFYSSNSSERTIYTSEYLYKNATLLYPPTNKEESIISINDAEYWEITQDQGTEKIVLSLTLSTTTTPAIFFDEDPQTQLAIVRWEATASKWVNDGGVASGPISGEEYTQLVTSQVGGYGIFTIGLIKKANPDNELIIFNAISPNGDDFNDSFRIKGIDKYPDNTVEIYNRWGVKVYEAKSYNESTVMFKGYSDGRTTVSRNEKLPDGTYFYILNYNNGASYVKKIGFLYVDNQ</sequence>
<dbReference type="RefSeq" id="WP_065448499.1">
    <property type="nucleotide sequence ID" value="NZ_LVEN01000008.1"/>
</dbReference>
<evidence type="ECO:0008006" key="4">
    <source>
        <dbReference type="Google" id="ProtNLM"/>
    </source>
</evidence>
<name>A0ABX2XMJ1_9FLAO</name>
<dbReference type="Pfam" id="PF13585">
    <property type="entry name" value="CHU_C"/>
    <property type="match status" value="1"/>
</dbReference>
<gene>
    <name evidence="2" type="ORF">FLP_05410</name>
</gene>
<evidence type="ECO:0000256" key="1">
    <source>
        <dbReference type="SAM" id="SignalP"/>
    </source>
</evidence>
<proteinExistence type="predicted"/>
<protein>
    <recommendedName>
        <fullName evidence="4">Gliding motility-associated C-terminal domain-containing protein</fullName>
    </recommendedName>
</protein>
<dbReference type="NCBIfam" id="TIGR04131">
    <property type="entry name" value="Bac_Flav_CTERM"/>
    <property type="match status" value="1"/>
</dbReference>
<keyword evidence="1" id="KW-0732">Signal</keyword>
<feature type="chain" id="PRO_5045814875" description="Gliding motility-associated C-terminal domain-containing protein" evidence="1">
    <location>
        <begin position="24"/>
        <end position="415"/>
    </location>
</feature>
<dbReference type="InterPro" id="IPR026341">
    <property type="entry name" value="T9SS_type_B"/>
</dbReference>
<organism evidence="2 3">
    <name type="scientific">Flavobacterium piscis</name>
    <dbReference type="NCBI Taxonomy" id="1114874"/>
    <lineage>
        <taxon>Bacteria</taxon>
        <taxon>Pseudomonadati</taxon>
        <taxon>Bacteroidota</taxon>
        <taxon>Flavobacteriia</taxon>
        <taxon>Flavobacteriales</taxon>
        <taxon>Flavobacteriaceae</taxon>
        <taxon>Flavobacterium</taxon>
    </lineage>
</organism>